<sequence>MQSRTFLITGATKGIGRAAAERLAAAGHGVVGIARHGDDPDFPGTLVSADLGDRDQTDAVLQDLAGRFDFDGVVNNVGMIKPQALGEIDLDTFDTILALHLHPAIQASQALLPGMKARGWGRIVNVSSLTIFGLPGRTAYGSAKAAMVNFTRTWALELARTGITVNAIAPGPIETELFRENNPPGSDREAAYLDLVPMRRLGGPAEIAATIQFMLGEESGYMTGQTICVDGGASVGRAAF</sequence>
<dbReference type="Pfam" id="PF13561">
    <property type="entry name" value="adh_short_C2"/>
    <property type="match status" value="1"/>
</dbReference>
<reference evidence="3 4" key="1">
    <citation type="submission" date="2012-09" db="EMBL/GenBank/DDBJ databases">
        <title>Genome Sequence of alkane-degrading Bacterium Alcanivorax sp. 521-1.</title>
        <authorList>
            <person name="Lai Q."/>
            <person name="Shao Z."/>
        </authorList>
    </citation>
    <scope>NUCLEOTIDE SEQUENCE [LARGE SCALE GENOMIC DNA]</scope>
    <source>
        <strain evidence="3 4">521-1</strain>
    </source>
</reference>
<evidence type="ECO:0000256" key="1">
    <source>
        <dbReference type="ARBA" id="ARBA00006484"/>
    </source>
</evidence>
<dbReference type="Gene3D" id="3.40.50.720">
    <property type="entry name" value="NAD(P)-binding Rossmann-like Domain"/>
    <property type="match status" value="1"/>
</dbReference>
<protein>
    <submittedName>
        <fullName evidence="3">3-oxoacyl-ACP reductase</fullName>
    </submittedName>
</protein>
<dbReference type="CDD" id="cd05233">
    <property type="entry name" value="SDR_c"/>
    <property type="match status" value="1"/>
</dbReference>
<dbReference type="SMART" id="SM00822">
    <property type="entry name" value="PKS_KR"/>
    <property type="match status" value="1"/>
</dbReference>
<dbReference type="PANTHER" id="PTHR42879">
    <property type="entry name" value="3-OXOACYL-(ACYL-CARRIER-PROTEIN) REDUCTASE"/>
    <property type="match status" value="1"/>
</dbReference>
<dbReference type="InterPro" id="IPR020904">
    <property type="entry name" value="Sc_DH/Rdtase_CS"/>
</dbReference>
<evidence type="ECO:0000313" key="4">
    <source>
        <dbReference type="Proteomes" id="UP000662703"/>
    </source>
</evidence>
<dbReference type="PRINTS" id="PR00080">
    <property type="entry name" value="SDRFAMILY"/>
</dbReference>
<proteinExistence type="inferred from homology"/>
<evidence type="ECO:0000259" key="2">
    <source>
        <dbReference type="SMART" id="SM00822"/>
    </source>
</evidence>
<dbReference type="RefSeq" id="WP_194297332.1">
    <property type="nucleotide sequence ID" value="NZ_ARXX01000023.1"/>
</dbReference>
<dbReference type="PANTHER" id="PTHR42879:SF2">
    <property type="entry name" value="3-OXOACYL-[ACYL-CARRIER-PROTEIN] REDUCTASE FABG"/>
    <property type="match status" value="1"/>
</dbReference>
<dbReference type="InterPro" id="IPR050259">
    <property type="entry name" value="SDR"/>
</dbReference>
<comment type="caution">
    <text evidence="3">The sequence shown here is derived from an EMBL/GenBank/DDBJ whole genome shotgun (WGS) entry which is preliminary data.</text>
</comment>
<dbReference type="EMBL" id="ARXX01000023">
    <property type="protein sequence ID" value="MBF5056449.1"/>
    <property type="molecule type" value="Genomic_DNA"/>
</dbReference>
<dbReference type="InterPro" id="IPR002347">
    <property type="entry name" value="SDR_fam"/>
</dbReference>
<evidence type="ECO:0000313" key="3">
    <source>
        <dbReference type="EMBL" id="MBF5056449.1"/>
    </source>
</evidence>
<gene>
    <name evidence="3" type="ORF">Y5W_01743</name>
</gene>
<accession>A0ABS0AQN7</accession>
<dbReference type="PROSITE" id="PS00061">
    <property type="entry name" value="ADH_SHORT"/>
    <property type="match status" value="1"/>
</dbReference>
<dbReference type="PRINTS" id="PR00081">
    <property type="entry name" value="GDHRDH"/>
</dbReference>
<dbReference type="InterPro" id="IPR036291">
    <property type="entry name" value="NAD(P)-bd_dom_sf"/>
</dbReference>
<comment type="similarity">
    <text evidence="1">Belongs to the short-chain dehydrogenases/reductases (SDR) family.</text>
</comment>
<organism evidence="3 4">
    <name type="scientific">Alloalcanivorax profundimaris</name>
    <dbReference type="NCBI Taxonomy" id="2735259"/>
    <lineage>
        <taxon>Bacteria</taxon>
        <taxon>Pseudomonadati</taxon>
        <taxon>Pseudomonadota</taxon>
        <taxon>Gammaproteobacteria</taxon>
        <taxon>Oceanospirillales</taxon>
        <taxon>Alcanivoracaceae</taxon>
        <taxon>Alloalcanivorax</taxon>
    </lineage>
</organism>
<dbReference type="InterPro" id="IPR057326">
    <property type="entry name" value="KR_dom"/>
</dbReference>
<dbReference type="NCBIfam" id="NF005753">
    <property type="entry name" value="PRK07577.1"/>
    <property type="match status" value="1"/>
</dbReference>
<name>A0ABS0AQN7_9GAMM</name>
<keyword evidence="4" id="KW-1185">Reference proteome</keyword>
<feature type="domain" description="Ketoreductase" evidence="2">
    <location>
        <begin position="4"/>
        <end position="171"/>
    </location>
</feature>
<dbReference type="SUPFAM" id="SSF51735">
    <property type="entry name" value="NAD(P)-binding Rossmann-fold domains"/>
    <property type="match status" value="1"/>
</dbReference>
<dbReference type="Proteomes" id="UP000662703">
    <property type="component" value="Unassembled WGS sequence"/>
</dbReference>